<proteinExistence type="predicted"/>
<evidence type="ECO:0000313" key="2">
    <source>
        <dbReference type="Proteomes" id="UP000266841"/>
    </source>
</evidence>
<name>K0SZJ9_THAOC</name>
<reference evidence="1 2" key="1">
    <citation type="journal article" date="2012" name="Genome Biol.">
        <title>Genome and low-iron response of an oceanic diatom adapted to chronic iron limitation.</title>
        <authorList>
            <person name="Lommer M."/>
            <person name="Specht M."/>
            <person name="Roy A.S."/>
            <person name="Kraemer L."/>
            <person name="Andreson R."/>
            <person name="Gutowska M.A."/>
            <person name="Wolf J."/>
            <person name="Bergner S.V."/>
            <person name="Schilhabel M.B."/>
            <person name="Klostermeier U.C."/>
            <person name="Beiko R.G."/>
            <person name="Rosenstiel P."/>
            <person name="Hippler M."/>
            <person name="Laroche J."/>
        </authorList>
    </citation>
    <scope>NUCLEOTIDE SEQUENCE [LARGE SCALE GENOMIC DNA]</scope>
    <source>
        <strain evidence="1 2">CCMP1005</strain>
    </source>
</reference>
<evidence type="ECO:0000313" key="1">
    <source>
        <dbReference type="EMBL" id="EJK66476.1"/>
    </source>
</evidence>
<accession>K0SZJ9</accession>
<dbReference type="EMBL" id="AGNL01014919">
    <property type="protein sequence ID" value="EJK66476.1"/>
    <property type="molecule type" value="Genomic_DNA"/>
</dbReference>
<keyword evidence="2" id="KW-1185">Reference proteome</keyword>
<sequence length="53" mass="5549">MSSKESRSASACTYATSTVQITDEAWAVTDEFAILNSDEMADYAAGGSAPPDQ</sequence>
<organism evidence="1 2">
    <name type="scientific">Thalassiosira oceanica</name>
    <name type="common">Marine diatom</name>
    <dbReference type="NCBI Taxonomy" id="159749"/>
    <lineage>
        <taxon>Eukaryota</taxon>
        <taxon>Sar</taxon>
        <taxon>Stramenopiles</taxon>
        <taxon>Ochrophyta</taxon>
        <taxon>Bacillariophyta</taxon>
        <taxon>Coscinodiscophyceae</taxon>
        <taxon>Thalassiosirophycidae</taxon>
        <taxon>Thalassiosirales</taxon>
        <taxon>Thalassiosiraceae</taxon>
        <taxon>Thalassiosira</taxon>
    </lineage>
</organism>
<feature type="non-terminal residue" evidence="1">
    <location>
        <position position="53"/>
    </location>
</feature>
<dbReference type="AlphaFoldDB" id="K0SZJ9"/>
<protein>
    <submittedName>
        <fullName evidence="1">Uncharacterized protein</fullName>
    </submittedName>
</protein>
<dbReference type="Proteomes" id="UP000266841">
    <property type="component" value="Unassembled WGS sequence"/>
</dbReference>
<comment type="caution">
    <text evidence="1">The sequence shown here is derived from an EMBL/GenBank/DDBJ whole genome shotgun (WGS) entry which is preliminary data.</text>
</comment>
<gene>
    <name evidence="1" type="ORF">THAOC_12604</name>
</gene>